<dbReference type="PANTHER" id="PTHR35936:SF19">
    <property type="entry name" value="AMINO-ACID-BINDING PROTEIN YXEM-RELATED"/>
    <property type="match status" value="1"/>
</dbReference>
<evidence type="ECO:0000259" key="3">
    <source>
        <dbReference type="SMART" id="SM00062"/>
    </source>
</evidence>
<evidence type="ECO:0000313" key="5">
    <source>
        <dbReference type="EnsemblFungi" id="EJT78091"/>
    </source>
</evidence>
<name>J3NPI6_GAET3</name>
<dbReference type="OrthoDB" id="406464at2759"/>
<keyword evidence="1 2" id="KW-0732">Signal</keyword>
<reference evidence="5" key="5">
    <citation type="submission" date="2018-04" db="UniProtKB">
        <authorList>
            <consortium name="EnsemblFungi"/>
        </authorList>
    </citation>
    <scope>IDENTIFICATION</scope>
    <source>
        <strain evidence="5">R3-111a-1</strain>
    </source>
</reference>
<protein>
    <submittedName>
        <fullName evidence="4">Cyclohexadienyl dehydratase</fullName>
    </submittedName>
</protein>
<reference evidence="4" key="3">
    <citation type="submission" date="2010-09" db="EMBL/GenBank/DDBJ databases">
        <title>Annotation of Gaeumannomyces graminis var. tritici R3-111a-1.</title>
        <authorList>
            <consortium name="The Broad Institute Genome Sequencing Platform"/>
            <person name="Ma L.-J."/>
            <person name="Dead R."/>
            <person name="Young S.K."/>
            <person name="Zeng Q."/>
            <person name="Gargeya S."/>
            <person name="Fitzgerald M."/>
            <person name="Haas B."/>
            <person name="Abouelleil A."/>
            <person name="Alvarado L."/>
            <person name="Arachchi H.M."/>
            <person name="Berlin A."/>
            <person name="Brown A."/>
            <person name="Chapman S.B."/>
            <person name="Chen Z."/>
            <person name="Dunbar C."/>
            <person name="Freedman E."/>
            <person name="Gearin G."/>
            <person name="Gellesch M."/>
            <person name="Goldberg J."/>
            <person name="Griggs A."/>
            <person name="Gujja S."/>
            <person name="Heiman D."/>
            <person name="Howarth C."/>
            <person name="Larson L."/>
            <person name="Lui A."/>
            <person name="MacDonald P.J.P."/>
            <person name="Mehta T."/>
            <person name="Montmayeur A."/>
            <person name="Murphy C."/>
            <person name="Neiman D."/>
            <person name="Pearson M."/>
            <person name="Priest M."/>
            <person name="Roberts A."/>
            <person name="Saif S."/>
            <person name="Shea T."/>
            <person name="Shenoy N."/>
            <person name="Sisk P."/>
            <person name="Stolte C."/>
            <person name="Sykes S."/>
            <person name="Yandava C."/>
            <person name="Wortman J."/>
            <person name="Nusbaum C."/>
            <person name="Birren B."/>
        </authorList>
    </citation>
    <scope>NUCLEOTIDE SEQUENCE</scope>
    <source>
        <strain evidence="4">R3-111a-1</strain>
    </source>
</reference>
<evidence type="ECO:0000313" key="4">
    <source>
        <dbReference type="EMBL" id="EJT78091.1"/>
    </source>
</evidence>
<dbReference type="RefSeq" id="XP_009219236.1">
    <property type="nucleotide sequence ID" value="XM_009220972.1"/>
</dbReference>
<reference evidence="5" key="4">
    <citation type="journal article" date="2015" name="G3 (Bethesda)">
        <title>Genome sequences of three phytopathogenic species of the Magnaporthaceae family of fungi.</title>
        <authorList>
            <person name="Okagaki L.H."/>
            <person name="Nunes C.C."/>
            <person name="Sailsbery J."/>
            <person name="Clay B."/>
            <person name="Brown D."/>
            <person name="John T."/>
            <person name="Oh Y."/>
            <person name="Young N."/>
            <person name="Fitzgerald M."/>
            <person name="Haas B.J."/>
            <person name="Zeng Q."/>
            <person name="Young S."/>
            <person name="Adiconis X."/>
            <person name="Fan L."/>
            <person name="Levin J.Z."/>
            <person name="Mitchell T.K."/>
            <person name="Okubara P.A."/>
            <person name="Farman M.L."/>
            <person name="Kohn L.M."/>
            <person name="Birren B."/>
            <person name="Ma L.-J."/>
            <person name="Dean R.A."/>
        </authorList>
    </citation>
    <scope>NUCLEOTIDE SEQUENCE</scope>
    <source>
        <strain evidence="5">R3-111a-1</strain>
    </source>
</reference>
<gene>
    <name evidence="5" type="primary">20343652</name>
    <name evidence="4" type="ORF">GGTG_03194</name>
</gene>
<dbReference type="STRING" id="644352.J3NPI6"/>
<dbReference type="VEuPathDB" id="FungiDB:GGTG_03194"/>
<proteinExistence type="predicted"/>
<organism evidence="4">
    <name type="scientific">Gaeumannomyces tritici (strain R3-111a-1)</name>
    <name type="common">Wheat and barley take-all root rot fungus</name>
    <name type="synonym">Gaeumannomyces graminis var. tritici</name>
    <dbReference type="NCBI Taxonomy" id="644352"/>
    <lineage>
        <taxon>Eukaryota</taxon>
        <taxon>Fungi</taxon>
        <taxon>Dikarya</taxon>
        <taxon>Ascomycota</taxon>
        <taxon>Pezizomycotina</taxon>
        <taxon>Sordariomycetes</taxon>
        <taxon>Sordariomycetidae</taxon>
        <taxon>Magnaporthales</taxon>
        <taxon>Magnaporthaceae</taxon>
        <taxon>Gaeumannomyces</taxon>
    </lineage>
</organism>
<dbReference type="InterPro" id="IPR001638">
    <property type="entry name" value="Solute-binding_3/MltF_N"/>
</dbReference>
<dbReference type="AlphaFoldDB" id="J3NPI6"/>
<evidence type="ECO:0000256" key="1">
    <source>
        <dbReference type="ARBA" id="ARBA00022729"/>
    </source>
</evidence>
<dbReference type="EMBL" id="GL385396">
    <property type="protein sequence ID" value="EJT78091.1"/>
    <property type="molecule type" value="Genomic_DNA"/>
</dbReference>
<dbReference type="eggNOG" id="ENOG502S7TA">
    <property type="taxonomic scope" value="Eukaryota"/>
</dbReference>
<reference evidence="4" key="2">
    <citation type="submission" date="2010-07" db="EMBL/GenBank/DDBJ databases">
        <authorList>
            <consortium name="The Broad Institute Genome Sequencing Platform"/>
            <consortium name="Broad Institute Genome Sequencing Center for Infectious Disease"/>
            <person name="Ma L.-J."/>
            <person name="Dead R."/>
            <person name="Young S."/>
            <person name="Zeng Q."/>
            <person name="Koehrsen M."/>
            <person name="Alvarado L."/>
            <person name="Berlin A."/>
            <person name="Chapman S.B."/>
            <person name="Chen Z."/>
            <person name="Freedman E."/>
            <person name="Gellesch M."/>
            <person name="Goldberg J."/>
            <person name="Griggs A."/>
            <person name="Gujja S."/>
            <person name="Heilman E.R."/>
            <person name="Heiman D."/>
            <person name="Hepburn T."/>
            <person name="Howarth C."/>
            <person name="Jen D."/>
            <person name="Larson L."/>
            <person name="Mehta T."/>
            <person name="Neiman D."/>
            <person name="Pearson M."/>
            <person name="Roberts A."/>
            <person name="Saif S."/>
            <person name="Shea T."/>
            <person name="Shenoy N."/>
            <person name="Sisk P."/>
            <person name="Stolte C."/>
            <person name="Sykes S."/>
            <person name="Walk T."/>
            <person name="White J."/>
            <person name="Yandava C."/>
            <person name="Haas B."/>
            <person name="Nusbaum C."/>
            <person name="Birren B."/>
        </authorList>
    </citation>
    <scope>NUCLEOTIDE SEQUENCE</scope>
    <source>
        <strain evidence="4">R3-111a-1</strain>
    </source>
</reference>
<dbReference type="HOGENOM" id="CLU_019602_9_1_1"/>
<dbReference type="SUPFAM" id="SSF53850">
    <property type="entry name" value="Periplasmic binding protein-like II"/>
    <property type="match status" value="1"/>
</dbReference>
<dbReference type="Pfam" id="PF00497">
    <property type="entry name" value="SBP_bac_3"/>
    <property type="match status" value="1"/>
</dbReference>
<feature type="chain" id="PRO_5015094338" evidence="2">
    <location>
        <begin position="22"/>
        <end position="278"/>
    </location>
</feature>
<dbReference type="Gene3D" id="3.40.190.10">
    <property type="entry name" value="Periplasmic binding protein-like II"/>
    <property type="match status" value="2"/>
</dbReference>
<dbReference type="GeneID" id="20343652"/>
<dbReference type="PANTHER" id="PTHR35936">
    <property type="entry name" value="MEMBRANE-BOUND LYTIC MUREIN TRANSGLYCOSYLASE F"/>
    <property type="match status" value="1"/>
</dbReference>
<reference evidence="6" key="1">
    <citation type="submission" date="2010-07" db="EMBL/GenBank/DDBJ databases">
        <title>The genome sequence of Gaeumannomyces graminis var. tritici strain R3-111a-1.</title>
        <authorList>
            <consortium name="The Broad Institute Genome Sequencing Platform"/>
            <person name="Ma L.-J."/>
            <person name="Dead R."/>
            <person name="Young S."/>
            <person name="Zeng Q."/>
            <person name="Koehrsen M."/>
            <person name="Alvarado L."/>
            <person name="Berlin A."/>
            <person name="Chapman S.B."/>
            <person name="Chen Z."/>
            <person name="Freedman E."/>
            <person name="Gellesch M."/>
            <person name="Goldberg J."/>
            <person name="Griggs A."/>
            <person name="Gujja S."/>
            <person name="Heilman E.R."/>
            <person name="Heiman D."/>
            <person name="Hepburn T."/>
            <person name="Howarth C."/>
            <person name="Jen D."/>
            <person name="Larson L."/>
            <person name="Mehta T."/>
            <person name="Neiman D."/>
            <person name="Pearson M."/>
            <person name="Roberts A."/>
            <person name="Saif S."/>
            <person name="Shea T."/>
            <person name="Shenoy N."/>
            <person name="Sisk P."/>
            <person name="Stolte C."/>
            <person name="Sykes S."/>
            <person name="Walk T."/>
            <person name="White J."/>
            <person name="Yandava C."/>
            <person name="Haas B."/>
            <person name="Nusbaum C."/>
            <person name="Birren B."/>
        </authorList>
    </citation>
    <scope>NUCLEOTIDE SEQUENCE [LARGE SCALE GENOMIC DNA]</scope>
    <source>
        <strain evidence="6">R3-111a-1</strain>
    </source>
</reference>
<evidence type="ECO:0000256" key="2">
    <source>
        <dbReference type="SAM" id="SignalP"/>
    </source>
</evidence>
<feature type="domain" description="Solute-binding protein family 3/N-terminal" evidence="3">
    <location>
        <begin position="38"/>
        <end position="274"/>
    </location>
</feature>
<accession>J3NPI6</accession>
<dbReference type="Proteomes" id="UP000006039">
    <property type="component" value="Unassembled WGS sequence"/>
</dbReference>
<dbReference type="SMART" id="SM00062">
    <property type="entry name" value="PBPb"/>
    <property type="match status" value="1"/>
</dbReference>
<evidence type="ECO:0000313" key="6">
    <source>
        <dbReference type="Proteomes" id="UP000006039"/>
    </source>
</evidence>
<dbReference type="EnsemblFungi" id="EJT78091">
    <property type="protein sequence ID" value="EJT78091"/>
    <property type="gene ID" value="GGTG_03194"/>
</dbReference>
<feature type="signal peptide" evidence="2">
    <location>
        <begin position="1"/>
        <end position="21"/>
    </location>
</feature>
<sequence length="278" mass="29408">MRISTAALLAVFPQWLTGAHAGCSQAGSVLDTILARGRLRVGTTGSYKPFSYKVATGGGGNSSSAGYIGADIDMARALSSAMGLAGEPEFVPASFANLTADVRAGLYDIGMTGVSITMGRALSAFFTTPVLRVGKAAAVRCGEADRYQTLADIDRAGVRVATPSGGSNEAFDRANLHAATIVVYSEAGNNIIFQAVADGKADVMITDVVEAELQARLHPGVLCAVNPDRPFSFEELGYILPRDVVWLQFVNQWLHIQQGSGAWNKTLDGWMSYPWPTT</sequence>
<keyword evidence="6" id="KW-1185">Reference proteome</keyword>